<evidence type="ECO:0000259" key="1">
    <source>
        <dbReference type="Pfam" id="PF00144"/>
    </source>
</evidence>
<dbReference type="Pfam" id="PF00144">
    <property type="entry name" value="Beta-lactamase"/>
    <property type="match status" value="1"/>
</dbReference>
<reference evidence="2" key="1">
    <citation type="journal article" date="2021" name="Nat. Commun.">
        <title>Genetic determinants of endophytism in the Arabidopsis root mycobiome.</title>
        <authorList>
            <person name="Mesny F."/>
            <person name="Miyauchi S."/>
            <person name="Thiergart T."/>
            <person name="Pickel B."/>
            <person name="Atanasova L."/>
            <person name="Karlsson M."/>
            <person name="Huettel B."/>
            <person name="Barry K.W."/>
            <person name="Haridas S."/>
            <person name="Chen C."/>
            <person name="Bauer D."/>
            <person name="Andreopoulos W."/>
            <person name="Pangilinan J."/>
            <person name="LaButti K."/>
            <person name="Riley R."/>
            <person name="Lipzen A."/>
            <person name="Clum A."/>
            <person name="Drula E."/>
            <person name="Henrissat B."/>
            <person name="Kohler A."/>
            <person name="Grigoriev I.V."/>
            <person name="Martin F.M."/>
            <person name="Hacquard S."/>
        </authorList>
    </citation>
    <scope>NUCLEOTIDE SEQUENCE</scope>
    <source>
        <strain evidence="2">MPI-CAGE-AT-0016</strain>
    </source>
</reference>
<keyword evidence="3" id="KW-1185">Reference proteome</keyword>
<dbReference type="InterPro" id="IPR012338">
    <property type="entry name" value="Beta-lactam/transpept-like"/>
</dbReference>
<dbReference type="EMBL" id="JAGPXD010000002">
    <property type="protein sequence ID" value="KAH7369350.1"/>
    <property type="molecule type" value="Genomic_DNA"/>
</dbReference>
<gene>
    <name evidence="2" type="ORF">B0T11DRAFT_338329</name>
</gene>
<evidence type="ECO:0000313" key="3">
    <source>
        <dbReference type="Proteomes" id="UP000813385"/>
    </source>
</evidence>
<name>A0A8K0TKV8_9PEZI</name>
<dbReference type="AlphaFoldDB" id="A0A8K0TKV8"/>
<dbReference type="InterPro" id="IPR050789">
    <property type="entry name" value="Diverse_Enzym_Activities"/>
</dbReference>
<organism evidence="2 3">
    <name type="scientific">Plectosphaerella cucumerina</name>
    <dbReference type="NCBI Taxonomy" id="40658"/>
    <lineage>
        <taxon>Eukaryota</taxon>
        <taxon>Fungi</taxon>
        <taxon>Dikarya</taxon>
        <taxon>Ascomycota</taxon>
        <taxon>Pezizomycotina</taxon>
        <taxon>Sordariomycetes</taxon>
        <taxon>Hypocreomycetidae</taxon>
        <taxon>Glomerellales</taxon>
        <taxon>Plectosphaerellaceae</taxon>
        <taxon>Plectosphaerella</taxon>
    </lineage>
</organism>
<dbReference type="OrthoDB" id="428260at2759"/>
<dbReference type="PANTHER" id="PTHR43283:SF3">
    <property type="entry name" value="BETA-LACTAMASE FAMILY PROTEIN (AFU_ORTHOLOGUE AFUA_5G07500)"/>
    <property type="match status" value="1"/>
</dbReference>
<protein>
    <submittedName>
        <fullName evidence="2">Beta-lactamase/transpeptidase-like protein</fullName>
    </submittedName>
</protein>
<dbReference type="Gene3D" id="3.40.710.10">
    <property type="entry name" value="DD-peptidase/beta-lactamase superfamily"/>
    <property type="match status" value="1"/>
</dbReference>
<dbReference type="PANTHER" id="PTHR43283">
    <property type="entry name" value="BETA-LACTAMASE-RELATED"/>
    <property type="match status" value="1"/>
</dbReference>
<proteinExistence type="predicted"/>
<sequence>MAPARPPLPSPPGSTRVFGAAVDEKRVPDIAAIAFKRDDSIIFNNSLGTIDINSPASAPITSSTKMGIASMTKAVTAVAALQLIEQGKLGIDDLVENYILSWKNILVIDGFTDDGQPILHGPKTKATILNLFTHTSSQPYAFLNDNIRRWNAWAANQKGKPLSTPLAADPGIGWFYGGSLDTLGNVVEAMSGQPLDVYFEENIFKPLGIKNSGPIAAYIYSHRRLANGTIASLPTAPVSATATPGSSAFLTHASTIDDYSTFLLTLINWGTHRQTGVTILHSSTVRDYVFTDLIPRAVPGYGTCGFKPAGDLVGVWNSNDQALA</sequence>
<feature type="domain" description="Beta-lactamase-related" evidence="1">
    <location>
        <begin position="18"/>
        <end position="303"/>
    </location>
</feature>
<dbReference type="Proteomes" id="UP000813385">
    <property type="component" value="Unassembled WGS sequence"/>
</dbReference>
<comment type="caution">
    <text evidence="2">The sequence shown here is derived from an EMBL/GenBank/DDBJ whole genome shotgun (WGS) entry which is preliminary data.</text>
</comment>
<dbReference type="InterPro" id="IPR001466">
    <property type="entry name" value="Beta-lactam-related"/>
</dbReference>
<dbReference type="SUPFAM" id="SSF56601">
    <property type="entry name" value="beta-lactamase/transpeptidase-like"/>
    <property type="match status" value="1"/>
</dbReference>
<accession>A0A8K0TKV8</accession>
<evidence type="ECO:0000313" key="2">
    <source>
        <dbReference type="EMBL" id="KAH7369350.1"/>
    </source>
</evidence>